<evidence type="ECO:0000313" key="7">
    <source>
        <dbReference type="Proteomes" id="UP001165065"/>
    </source>
</evidence>
<dbReference type="InterPro" id="IPR050886">
    <property type="entry name" value="RNA-binding_reg"/>
</dbReference>
<keyword evidence="7" id="KW-1185">Reference proteome</keyword>
<dbReference type="OrthoDB" id="762982at2759"/>
<dbReference type="EMBL" id="BRYA01000017">
    <property type="protein sequence ID" value="GMI32303.1"/>
    <property type="molecule type" value="Genomic_DNA"/>
</dbReference>
<evidence type="ECO:0000256" key="4">
    <source>
        <dbReference type="SAM" id="MobiDB-lite"/>
    </source>
</evidence>
<dbReference type="InterPro" id="IPR035979">
    <property type="entry name" value="RBD_domain_sf"/>
</dbReference>
<feature type="compositionally biased region" description="Polar residues" evidence="4">
    <location>
        <begin position="213"/>
        <end position="230"/>
    </location>
</feature>
<dbReference type="InterPro" id="IPR012677">
    <property type="entry name" value="Nucleotide-bd_a/b_plait_sf"/>
</dbReference>
<evidence type="ECO:0000259" key="5">
    <source>
        <dbReference type="PROSITE" id="PS50102"/>
    </source>
</evidence>
<proteinExistence type="predicted"/>
<dbReference type="SMART" id="SM00360">
    <property type="entry name" value="RRM"/>
    <property type="match status" value="2"/>
</dbReference>
<dbReference type="CDD" id="cd00590">
    <property type="entry name" value="RRM_SF"/>
    <property type="match status" value="1"/>
</dbReference>
<feature type="domain" description="RRM" evidence="5">
    <location>
        <begin position="19"/>
        <end position="107"/>
    </location>
</feature>
<name>A0A9W7L5T4_9STRA</name>
<sequence>MKGAREGTSMAVGRSRDPNKLFVGGLNCSTTDEDLIKYFESMGIKEVEPHVVMNGEESRGFAFVAFKKEEDAKRMLNQKHWINKKEVVITIAQKPQSKQQKLDLARAQSDVPQLSVIGKVSKRKLFLDGLNPNIEDKDLLYFMSKYGPVIEAIVQTSTSSPNICAYVIMADEKDATNILSQDSILIMSKPVKVRYAIENVKGPGGPSSENDDLSSGTIEAWGSQSGQSATTRHDVPDAEGVTNAEAIKDLLAEFTGRHPSSLLDTRTLQTFTKLILEEDEKIVRELKTQISELNGKVSQLEKEIKVQGEREEDRRSESVW</sequence>
<dbReference type="Gene3D" id="3.30.70.330">
    <property type="match status" value="2"/>
</dbReference>
<keyword evidence="3" id="KW-0175">Coiled coil</keyword>
<feature type="region of interest" description="Disordered" evidence="4">
    <location>
        <begin position="200"/>
        <end position="239"/>
    </location>
</feature>
<evidence type="ECO:0000256" key="2">
    <source>
        <dbReference type="PROSITE-ProRule" id="PRU00176"/>
    </source>
</evidence>
<organism evidence="6 7">
    <name type="scientific">Triparma columacea</name>
    <dbReference type="NCBI Taxonomy" id="722753"/>
    <lineage>
        <taxon>Eukaryota</taxon>
        <taxon>Sar</taxon>
        <taxon>Stramenopiles</taxon>
        <taxon>Ochrophyta</taxon>
        <taxon>Bolidophyceae</taxon>
        <taxon>Parmales</taxon>
        <taxon>Triparmaceae</taxon>
        <taxon>Triparma</taxon>
    </lineage>
</organism>
<feature type="domain" description="RRM" evidence="5">
    <location>
        <begin position="123"/>
        <end position="198"/>
    </location>
</feature>
<reference evidence="7" key="1">
    <citation type="journal article" date="2023" name="Commun. Biol.">
        <title>Genome analysis of Parmales, the sister group of diatoms, reveals the evolutionary specialization of diatoms from phago-mixotrophs to photoautotrophs.</title>
        <authorList>
            <person name="Ban H."/>
            <person name="Sato S."/>
            <person name="Yoshikawa S."/>
            <person name="Yamada K."/>
            <person name="Nakamura Y."/>
            <person name="Ichinomiya M."/>
            <person name="Sato N."/>
            <person name="Blanc-Mathieu R."/>
            <person name="Endo H."/>
            <person name="Kuwata A."/>
            <person name="Ogata H."/>
        </authorList>
    </citation>
    <scope>NUCLEOTIDE SEQUENCE [LARGE SCALE GENOMIC DNA]</scope>
</reference>
<dbReference type="SUPFAM" id="SSF54928">
    <property type="entry name" value="RNA-binding domain, RBD"/>
    <property type="match status" value="2"/>
</dbReference>
<evidence type="ECO:0000256" key="3">
    <source>
        <dbReference type="SAM" id="Coils"/>
    </source>
</evidence>
<protein>
    <recommendedName>
        <fullName evidence="5">RRM domain-containing protein</fullName>
    </recommendedName>
</protein>
<dbReference type="GO" id="GO:0003723">
    <property type="term" value="F:RNA binding"/>
    <property type="evidence" value="ECO:0007669"/>
    <property type="project" value="UniProtKB-UniRule"/>
</dbReference>
<dbReference type="AlphaFoldDB" id="A0A9W7L5T4"/>
<dbReference type="PANTHER" id="PTHR48024">
    <property type="entry name" value="GEO13361P1-RELATED"/>
    <property type="match status" value="1"/>
</dbReference>
<evidence type="ECO:0000313" key="6">
    <source>
        <dbReference type="EMBL" id="GMI32303.1"/>
    </source>
</evidence>
<evidence type="ECO:0000256" key="1">
    <source>
        <dbReference type="ARBA" id="ARBA00022884"/>
    </source>
</evidence>
<gene>
    <name evidence="6" type="ORF">TrCOL_g5225</name>
</gene>
<dbReference type="InterPro" id="IPR000504">
    <property type="entry name" value="RRM_dom"/>
</dbReference>
<dbReference type="Proteomes" id="UP001165065">
    <property type="component" value="Unassembled WGS sequence"/>
</dbReference>
<dbReference type="PANTHER" id="PTHR48024:SF56">
    <property type="entry name" value="HETEROGENEOUS NUCLEAR RIBONUCLEOPROTEIN A0"/>
    <property type="match status" value="1"/>
</dbReference>
<feature type="coiled-coil region" evidence="3">
    <location>
        <begin position="276"/>
        <end position="310"/>
    </location>
</feature>
<dbReference type="PROSITE" id="PS50102">
    <property type="entry name" value="RRM"/>
    <property type="match status" value="2"/>
</dbReference>
<dbReference type="Pfam" id="PF00076">
    <property type="entry name" value="RRM_1"/>
    <property type="match status" value="2"/>
</dbReference>
<comment type="caution">
    <text evidence="6">The sequence shown here is derived from an EMBL/GenBank/DDBJ whole genome shotgun (WGS) entry which is preliminary data.</text>
</comment>
<keyword evidence="1 2" id="KW-0694">RNA-binding</keyword>
<accession>A0A9W7L5T4</accession>